<proteinExistence type="predicted"/>
<sequence length="517" mass="60405">MIYYCNVGGHERIPALYSCICNDIWHFLCLSCCKVHFNSLSNKEFLKPLPIEFIPHYEASRALNIKISLLESFGKECFKDLLYATKSITEIYNRFSTEIMNMKKELANTSYLLLNNPQALKEGELKRIYDSKPSDIFTLVDNLAVIKKEYSILNIQELINNWFSIELNFNLLDDNKPTITLSSALDAENKNLKCKNSHDLKWDINGLFRNFFKTRGKLFVKCYFCKEKLSKACWNCIECLYFVCKECGRIKGKKSRSLKCLKHHELLWKCDVISYYNYYFNLNQKNWKCDVCDALKVSAHWHCEVCTFDICKACIPEISYSSWSIPLISLSGNFFNQVELVYGKNVICSLCKEGIITNYYVDPEFNYLVCQKCAIYTPDESPGHPAISCSYSHILRWTNKLDFICNLCRVSGKGFVFYCHICKYYMCSKCSRFLENFFIEKREIFSSSCITNDYDREYHLLKWAMLKSKIKQKIICNYCSVGTEIDTGLFECYKCRLYVCIKCVSNSSQSINKIENQ</sequence>
<dbReference type="AlphaFoldDB" id="A0A1R2BVJ8"/>
<keyword evidence="2" id="KW-1185">Reference proteome</keyword>
<accession>A0A1R2BVJ8</accession>
<comment type="caution">
    <text evidence="1">The sequence shown here is derived from an EMBL/GenBank/DDBJ whole genome shotgun (WGS) entry which is preliminary data.</text>
</comment>
<evidence type="ECO:0000313" key="1">
    <source>
        <dbReference type="EMBL" id="OMJ80818.1"/>
    </source>
</evidence>
<gene>
    <name evidence="1" type="ORF">SteCoe_18874</name>
</gene>
<protein>
    <submittedName>
        <fullName evidence="1">Uncharacterized protein</fullName>
    </submittedName>
</protein>
<organism evidence="1 2">
    <name type="scientific">Stentor coeruleus</name>
    <dbReference type="NCBI Taxonomy" id="5963"/>
    <lineage>
        <taxon>Eukaryota</taxon>
        <taxon>Sar</taxon>
        <taxon>Alveolata</taxon>
        <taxon>Ciliophora</taxon>
        <taxon>Postciliodesmatophora</taxon>
        <taxon>Heterotrichea</taxon>
        <taxon>Heterotrichida</taxon>
        <taxon>Stentoridae</taxon>
        <taxon>Stentor</taxon>
    </lineage>
</organism>
<dbReference type="Proteomes" id="UP000187209">
    <property type="component" value="Unassembled WGS sequence"/>
</dbReference>
<dbReference type="EMBL" id="MPUH01000407">
    <property type="protein sequence ID" value="OMJ80818.1"/>
    <property type="molecule type" value="Genomic_DNA"/>
</dbReference>
<evidence type="ECO:0000313" key="2">
    <source>
        <dbReference type="Proteomes" id="UP000187209"/>
    </source>
</evidence>
<reference evidence="1 2" key="1">
    <citation type="submission" date="2016-11" db="EMBL/GenBank/DDBJ databases">
        <title>The macronuclear genome of Stentor coeruleus: a giant cell with tiny introns.</title>
        <authorList>
            <person name="Slabodnick M."/>
            <person name="Ruby J.G."/>
            <person name="Reiff S.B."/>
            <person name="Swart E.C."/>
            <person name="Gosai S."/>
            <person name="Prabakaran S."/>
            <person name="Witkowska E."/>
            <person name="Larue G.E."/>
            <person name="Fisher S."/>
            <person name="Freeman R.M."/>
            <person name="Gunawardena J."/>
            <person name="Chu W."/>
            <person name="Stover N.A."/>
            <person name="Gregory B.D."/>
            <person name="Nowacki M."/>
            <person name="Derisi J."/>
            <person name="Roy S.W."/>
            <person name="Marshall W.F."/>
            <person name="Sood P."/>
        </authorList>
    </citation>
    <scope>NUCLEOTIDE SEQUENCE [LARGE SCALE GENOMIC DNA]</scope>
    <source>
        <strain evidence="1">WM001</strain>
    </source>
</reference>
<dbReference type="PANTHER" id="PTHR46288">
    <property type="entry name" value="PHORBOL-ESTER/DAG-TYPE DOMAIN-CONTAINING PROTEIN"/>
    <property type="match status" value="1"/>
</dbReference>
<dbReference type="OrthoDB" id="929630at2759"/>
<dbReference type="PANTHER" id="PTHR46288:SF27">
    <property type="entry name" value="CYSTEINE_HISTIDINE-RICH C1 DOMAIN FAMILY PROTEIN"/>
    <property type="match status" value="1"/>
</dbReference>
<name>A0A1R2BVJ8_9CILI</name>